<keyword evidence="3" id="KW-1185">Reference proteome</keyword>
<sequence>MNPAEFHHNVDPAEVDRDDSWQLILFVAGQSPKSLMAYSNLRKVCDSHLAGRHNLRLVDLAKEPAMAKLHKIVAIPTLVRETPSPAKRIIGSLSNIDKLLHDLDLGPAVSFPNTLT</sequence>
<dbReference type="RefSeq" id="WP_200352374.1">
    <property type="nucleotide sequence ID" value="NZ_BAABHZ010000001.1"/>
</dbReference>
<name>A0A934V8N0_9BACT</name>
<comment type="caution">
    <text evidence="2">The sequence shown here is derived from an EMBL/GenBank/DDBJ whole genome shotgun (WGS) entry which is preliminary data.</text>
</comment>
<dbReference type="InterPro" id="IPR036249">
    <property type="entry name" value="Thioredoxin-like_sf"/>
</dbReference>
<dbReference type="SMART" id="SM01248">
    <property type="entry name" value="KaiB"/>
    <property type="match status" value="1"/>
</dbReference>
<accession>A0A934V8N0</accession>
<dbReference type="InterPro" id="IPR011649">
    <property type="entry name" value="KaiB_domain"/>
</dbReference>
<organism evidence="2 3">
    <name type="scientific">Luteolibacter yonseiensis</name>
    <dbReference type="NCBI Taxonomy" id="1144680"/>
    <lineage>
        <taxon>Bacteria</taxon>
        <taxon>Pseudomonadati</taxon>
        <taxon>Verrucomicrobiota</taxon>
        <taxon>Verrucomicrobiia</taxon>
        <taxon>Verrucomicrobiales</taxon>
        <taxon>Verrucomicrobiaceae</taxon>
        <taxon>Luteolibacter</taxon>
    </lineage>
</organism>
<evidence type="ECO:0000313" key="3">
    <source>
        <dbReference type="Proteomes" id="UP000600139"/>
    </source>
</evidence>
<dbReference type="InterPro" id="IPR039022">
    <property type="entry name" value="KaiB-like"/>
</dbReference>
<gene>
    <name evidence="2" type="ORF">JIN84_17565</name>
</gene>
<dbReference type="Gene3D" id="3.40.30.10">
    <property type="entry name" value="Glutaredoxin"/>
    <property type="match status" value="1"/>
</dbReference>
<evidence type="ECO:0000313" key="2">
    <source>
        <dbReference type="EMBL" id="MBK1817432.1"/>
    </source>
</evidence>
<dbReference type="Pfam" id="PF07689">
    <property type="entry name" value="KaiB"/>
    <property type="match status" value="1"/>
</dbReference>
<evidence type="ECO:0000259" key="1">
    <source>
        <dbReference type="SMART" id="SM01248"/>
    </source>
</evidence>
<dbReference type="SUPFAM" id="SSF52833">
    <property type="entry name" value="Thioredoxin-like"/>
    <property type="match status" value="1"/>
</dbReference>
<dbReference type="GO" id="GO:0048511">
    <property type="term" value="P:rhythmic process"/>
    <property type="evidence" value="ECO:0007669"/>
    <property type="project" value="InterPro"/>
</dbReference>
<dbReference type="PANTHER" id="PTHR41709">
    <property type="entry name" value="KAIB-LIKE PROTEIN 1"/>
    <property type="match status" value="1"/>
</dbReference>
<dbReference type="AlphaFoldDB" id="A0A934V8N0"/>
<dbReference type="EMBL" id="JAENIK010000012">
    <property type="protein sequence ID" value="MBK1817432.1"/>
    <property type="molecule type" value="Genomic_DNA"/>
</dbReference>
<protein>
    <submittedName>
        <fullName evidence="2">Circadian clock KaiB family protein</fullName>
    </submittedName>
</protein>
<dbReference type="PANTHER" id="PTHR41709:SF2">
    <property type="entry name" value="CIRCADIAN CLOCK PROTEIN KAIB2"/>
    <property type="match status" value="1"/>
</dbReference>
<feature type="domain" description="KaiB" evidence="1">
    <location>
        <begin position="24"/>
        <end position="105"/>
    </location>
</feature>
<dbReference type="CDD" id="cd02978">
    <property type="entry name" value="KaiB_like"/>
    <property type="match status" value="1"/>
</dbReference>
<dbReference type="Proteomes" id="UP000600139">
    <property type="component" value="Unassembled WGS sequence"/>
</dbReference>
<reference evidence="2" key="1">
    <citation type="submission" date="2021-01" db="EMBL/GenBank/DDBJ databases">
        <title>Modified the classification status of verrucomicrobia.</title>
        <authorList>
            <person name="Feng X."/>
        </authorList>
    </citation>
    <scope>NUCLEOTIDE SEQUENCE</scope>
    <source>
        <strain evidence="2">JCM 18052</strain>
    </source>
</reference>
<proteinExistence type="predicted"/>